<dbReference type="Ensembl" id="ENSCSET00000028758.1">
    <property type="protein sequence ID" value="ENSCSEP00000028376.1"/>
    <property type="gene ID" value="ENSCSEG00000018130.1"/>
</dbReference>
<keyword evidence="3" id="KW-0862">Zinc</keyword>
<feature type="region of interest" description="Disordered" evidence="5">
    <location>
        <begin position="1601"/>
        <end position="1620"/>
    </location>
</feature>
<reference evidence="7" key="2">
    <citation type="submission" date="2025-08" db="UniProtKB">
        <authorList>
            <consortium name="Ensembl"/>
        </authorList>
    </citation>
    <scope>IDENTIFICATION</scope>
</reference>
<sequence>MELMFAEWEDGERFSFEDSDRFEEDSLCSFISEAESLCQNWRGWRKQSAGPNSPTVKRGMGGGRWNELMKNGQVIPLVELSAKQVAFHIPFEVVEKVYPPVPEQLQLRIAYWSFPENEEDIRLYSCLANGSPDEFQRGEQLYRIRAVKDPLQIGFHVSATVVSSQAGQSKGAYNVAVMFDRCRITSCSCTCGAGAKWCAHVVALCLFRIHNASAVCLRAPVSESLSRLQRDQLQKFAQYLISELPQQILPTAQRLLDELLSSQSTAINTVCGAPDPTAGPSASDQSTWYLDESTLSDNIKKTLHKFCGPSPVVFSDVNSMYLSSTEPPAAAEWACLLRPLRGREPEGIWNLLSIVREMFKRRDSNAAPLLEILTEQCLTYEQIISWWYSVRTSASHSSASGHTGRSNGQSEVAAHACASMCDEMVVLWRLAVLDPTMSPCRRLELAGQLKLWHLKVIEIVKRGQHRKSLDKLFQGFKPAVESCFFNWEVAYPLEGITYCSADKKSATFCWSRAVGAGGDYKGRGSNHLSQQEVAVRPKETILTKRKGLTVSGGGGMLVRLGGSVSLSLEDGGGKCMYKGSSASASGGKLKMTSGKGASASGPGGSGGIGGSKHVSAKRRTSSEDSSLEPDMAELSLDDGCNLALGAEASNTFEFLPPAQEMLLSLSPLLRESPEDGPAGVAGSGAAAVDGAGGQDAAAAPPVPAAAGEALCEDDYQAYYLSAASEEGADRQLAENNQEEEPDIFAGIKPLDQEGRMEVLFACAEALYAHGYSNEACRLAVELATDLLANPPDLKVEQPPTKGKKSKVSTSRQTQVATNTLSKGAFLLTVLSERTELHNLAFSTGMFSLELQRPPASTKALEVKLAYQESEVVALLKKIPLGLVEMSTIRERAEQLRDGNFCDYRPVLPLMLASFIFDVLCTPVVSPTGSRPPSRNRNNEMPGDEELGFEAAVAALGMKTTVSEAEHPLLCEGTRRVKGDLALALMITYKDDQSKLKKILDKLLDRESQTHKPQTLSSFYSSKPAAGSQRSPSKHTASGHSGVGGTGGGASKHSASSSSNSAVAASSAANETAPFKLEATVPSRLALGARCSYSQRCWGSPVRQKKKHTGMASIDSSAPETTSDSSPTLSRRPLRGAASWGRGQDSDSISSSSSDSLGSSSSSGSRRAGGGARAKSSDTSRYKGRRPECHAPHVPNQPSEAAAHFYFELAKTVLIKAGGNSSTSIFTQPSASGGHQGPHRNLHLCAFEIGLYALGLHNFVSPNWLSRTYSSHVSWITGQAMEIGSAALNILVECWDGHLTPPEVASLADRASRARDPNMVRAAAELALSCLPHAHALNPNEIQRALVQCKEQDNVMLEKACMAVEEAAKGGGVYPEVLFEVAHQWYWLYEQSVGGGSGPQRETSGRCGANGGSGRRQLESTCVVLDSSANMESPGVATVTASVTAAAVVPVISVGSTIYQSHAMPGQAIAHPHGPALHPYTTIQAHLPTVCTPQYIGHPMQHVPRPTVFPVTGAAYPQGMHPAFIGAQYPFSVAAGPQPPPAAAVTFPGVPVPSMTQIAVHPYHAETGLPLNTTVAVGSVHAGPTIQTIQGASLPSLSSQPASLVSTPFPTEDETHSQPISQQGLHYLHSAYRVGMLALEMLGRRAHNDHPNNFSRSPPYTEDVKWLLGLAARLGVNYVYQFCVGAAKGVLSPFVLQEIIMEALQRLNPAHIHAHLRTPAFHQLVQRCQQAYLQYIHHRLIHLTPADYDDFVNIIRSARGAFCLTPVGVMQFNDVLQNLKRGKQTKELWQRISLEMATFSP</sequence>
<feature type="region of interest" description="Disordered" evidence="5">
    <location>
        <begin position="1098"/>
        <end position="1194"/>
    </location>
</feature>
<dbReference type="Pfam" id="PF25572">
    <property type="entry name" value="TPR_ZSWIM8"/>
    <property type="match status" value="1"/>
</dbReference>
<evidence type="ECO:0000259" key="6">
    <source>
        <dbReference type="PROSITE" id="PS50966"/>
    </source>
</evidence>
<dbReference type="GO" id="GO:0008270">
    <property type="term" value="F:zinc ion binding"/>
    <property type="evidence" value="ECO:0007669"/>
    <property type="project" value="UniProtKB-KW"/>
</dbReference>
<keyword evidence="2 4" id="KW-0863">Zinc-finger</keyword>
<proteinExistence type="predicted"/>
<evidence type="ECO:0000256" key="4">
    <source>
        <dbReference type="PROSITE-ProRule" id="PRU00325"/>
    </source>
</evidence>
<dbReference type="STRING" id="244447.ENSCSEP00000028376"/>
<dbReference type="PANTHER" id="PTHR22619">
    <property type="entry name" value="ZINC FINGER SWIM DOMAIN CONTAINING PROTEIN 4, 5, 6"/>
    <property type="match status" value="1"/>
</dbReference>
<feature type="compositionally biased region" description="Basic and acidic residues" evidence="5">
    <location>
        <begin position="1174"/>
        <end position="1190"/>
    </location>
</feature>
<feature type="domain" description="SWIM-type" evidence="6">
    <location>
        <begin position="173"/>
        <end position="209"/>
    </location>
</feature>
<feature type="region of interest" description="Disordered" evidence="5">
    <location>
        <begin position="1393"/>
        <end position="1414"/>
    </location>
</feature>
<evidence type="ECO:0000256" key="1">
    <source>
        <dbReference type="ARBA" id="ARBA00022723"/>
    </source>
</evidence>
<feature type="compositionally biased region" description="Polar residues" evidence="5">
    <location>
        <begin position="1113"/>
        <end position="1128"/>
    </location>
</feature>
<feature type="compositionally biased region" description="Low complexity" evidence="5">
    <location>
        <begin position="1140"/>
        <end position="1165"/>
    </location>
</feature>
<evidence type="ECO:0000256" key="5">
    <source>
        <dbReference type="SAM" id="MobiDB-lite"/>
    </source>
</evidence>
<dbReference type="InterPro" id="IPR048370">
    <property type="entry name" value="ZSWIM4-8_C"/>
</dbReference>
<evidence type="ECO:0000256" key="3">
    <source>
        <dbReference type="ARBA" id="ARBA00022833"/>
    </source>
</evidence>
<feature type="compositionally biased region" description="Gly residues" evidence="5">
    <location>
        <begin position="601"/>
        <end position="610"/>
    </location>
</feature>
<dbReference type="OMA" id="HNLSYPP"/>
<keyword evidence="1" id="KW-0479">Metal-binding</keyword>
<reference evidence="7" key="3">
    <citation type="submission" date="2025-09" db="UniProtKB">
        <authorList>
            <consortium name="Ensembl"/>
        </authorList>
    </citation>
    <scope>IDENTIFICATION</scope>
</reference>
<feature type="region of interest" description="Disordered" evidence="5">
    <location>
        <begin position="674"/>
        <end position="700"/>
    </location>
</feature>
<feature type="compositionally biased region" description="Low complexity" evidence="5">
    <location>
        <begin position="581"/>
        <end position="600"/>
    </location>
</feature>
<evidence type="ECO:0000313" key="8">
    <source>
        <dbReference type="Proteomes" id="UP000265120"/>
    </source>
</evidence>
<reference evidence="7 8" key="1">
    <citation type="journal article" date="2014" name="Nat. Genet.">
        <title>Whole-genome sequence of a flatfish provides insights into ZW sex chromosome evolution and adaptation to a benthic lifestyle.</title>
        <authorList>
            <person name="Chen S."/>
            <person name="Zhang G."/>
            <person name="Shao C."/>
            <person name="Huang Q."/>
            <person name="Liu G."/>
            <person name="Zhang P."/>
            <person name="Song W."/>
            <person name="An N."/>
            <person name="Chalopin D."/>
            <person name="Volff J.N."/>
            <person name="Hong Y."/>
            <person name="Li Q."/>
            <person name="Sha Z."/>
            <person name="Zhou H."/>
            <person name="Xie M."/>
            <person name="Yu Q."/>
            <person name="Liu Y."/>
            <person name="Xiang H."/>
            <person name="Wang N."/>
            <person name="Wu K."/>
            <person name="Yang C."/>
            <person name="Zhou Q."/>
            <person name="Liao X."/>
            <person name="Yang L."/>
            <person name="Hu Q."/>
            <person name="Zhang J."/>
            <person name="Meng L."/>
            <person name="Jin L."/>
            <person name="Tian Y."/>
            <person name="Lian J."/>
            <person name="Yang J."/>
            <person name="Miao G."/>
            <person name="Liu S."/>
            <person name="Liang Z."/>
            <person name="Yan F."/>
            <person name="Li Y."/>
            <person name="Sun B."/>
            <person name="Zhang H."/>
            <person name="Zhang J."/>
            <person name="Zhu Y."/>
            <person name="Du M."/>
            <person name="Zhao Y."/>
            <person name="Schartl M."/>
            <person name="Tang Q."/>
            <person name="Wang J."/>
        </authorList>
    </citation>
    <scope>NUCLEOTIDE SEQUENCE</scope>
</reference>
<dbReference type="InterPro" id="IPR007527">
    <property type="entry name" value="Znf_SWIM"/>
</dbReference>
<dbReference type="Proteomes" id="UP000265120">
    <property type="component" value="Chromosome 12"/>
</dbReference>
<dbReference type="GO" id="GO:0031462">
    <property type="term" value="C:Cul2-RING ubiquitin ligase complex"/>
    <property type="evidence" value="ECO:0007669"/>
    <property type="project" value="TreeGrafter"/>
</dbReference>
<evidence type="ECO:0000313" key="7">
    <source>
        <dbReference type="Ensembl" id="ENSCSEP00000028376.1"/>
    </source>
</evidence>
<dbReference type="InterPro" id="IPR057945">
    <property type="entry name" value="TPR_ZSWIM8"/>
</dbReference>
<dbReference type="GeneTree" id="ENSGT00940000156999"/>
<dbReference type="InParanoid" id="A0A3P8WS88"/>
<feature type="compositionally biased region" description="Gly residues" evidence="5">
    <location>
        <begin position="1040"/>
        <end position="1049"/>
    </location>
</feature>
<evidence type="ECO:0000256" key="2">
    <source>
        <dbReference type="ARBA" id="ARBA00022771"/>
    </source>
</evidence>
<name>A0A3P8WS88_CYNSE</name>
<dbReference type="PROSITE" id="PS50966">
    <property type="entry name" value="ZF_SWIM"/>
    <property type="match status" value="1"/>
</dbReference>
<feature type="region of interest" description="Disordered" evidence="5">
    <location>
        <begin position="790"/>
        <end position="813"/>
    </location>
</feature>
<dbReference type="PANTHER" id="PTHR22619:SF1">
    <property type="entry name" value="ZINC FINGER SWIM DOMAIN-CONTAINING PROTEIN 8"/>
    <property type="match status" value="1"/>
</dbReference>
<feature type="region of interest" description="Disordered" evidence="5">
    <location>
        <begin position="581"/>
        <end position="629"/>
    </location>
</feature>
<feature type="region of interest" description="Disordered" evidence="5">
    <location>
        <begin position="1007"/>
        <end position="1057"/>
    </location>
</feature>
<keyword evidence="8" id="KW-1185">Reference proteome</keyword>
<organism evidence="7 8">
    <name type="scientific">Cynoglossus semilaevis</name>
    <name type="common">Tongue sole</name>
    <dbReference type="NCBI Taxonomy" id="244447"/>
    <lineage>
        <taxon>Eukaryota</taxon>
        <taxon>Metazoa</taxon>
        <taxon>Chordata</taxon>
        <taxon>Craniata</taxon>
        <taxon>Vertebrata</taxon>
        <taxon>Euteleostomi</taxon>
        <taxon>Actinopterygii</taxon>
        <taxon>Neopterygii</taxon>
        <taxon>Teleostei</taxon>
        <taxon>Neoteleostei</taxon>
        <taxon>Acanthomorphata</taxon>
        <taxon>Carangaria</taxon>
        <taxon>Pleuronectiformes</taxon>
        <taxon>Pleuronectoidei</taxon>
        <taxon>Cynoglossidae</taxon>
        <taxon>Cynoglossinae</taxon>
        <taxon>Cynoglossus</taxon>
    </lineage>
</organism>
<protein>
    <submittedName>
        <fullName evidence="7">Zinc finger, SWIM-type containing 8</fullName>
    </submittedName>
</protein>
<feature type="compositionally biased region" description="Polar residues" evidence="5">
    <location>
        <begin position="1010"/>
        <end position="1020"/>
    </location>
</feature>
<dbReference type="Pfam" id="PF21055">
    <property type="entry name" value="ZSWIM4-8_C"/>
    <property type="match status" value="1"/>
</dbReference>
<accession>A0A3P8WS88</accession>